<dbReference type="EMBL" id="DSCQ01000008">
    <property type="protein sequence ID" value="HET20613.1"/>
    <property type="molecule type" value="Genomic_DNA"/>
</dbReference>
<dbReference type="InterPro" id="IPR036390">
    <property type="entry name" value="WH_DNA-bd_sf"/>
</dbReference>
<dbReference type="Gene3D" id="3.30.70.1360">
    <property type="entry name" value="mj0159-like"/>
    <property type="match status" value="1"/>
</dbReference>
<comment type="caution">
    <text evidence="3">The sequence shown here is derived from an EMBL/GenBank/DDBJ whole genome shotgun (WGS) entry which is preliminary data.</text>
</comment>
<reference evidence="3" key="1">
    <citation type="journal article" date="2020" name="mSystems">
        <title>Genome- and Community-Level Interaction Insights into Carbon Utilization and Element Cycling Functions of Hydrothermarchaeota in Hydrothermal Sediment.</title>
        <authorList>
            <person name="Zhou Z."/>
            <person name="Liu Y."/>
            <person name="Xu W."/>
            <person name="Pan J."/>
            <person name="Luo Z.H."/>
            <person name="Li M."/>
        </authorList>
    </citation>
    <scope>NUCLEOTIDE SEQUENCE [LARGE SCALE GENOMIC DNA]</scope>
    <source>
        <strain evidence="3">SpSt-12</strain>
        <strain evidence="5">SpSt-38</strain>
        <strain evidence="4">SpSt-87</strain>
    </source>
</reference>
<feature type="domain" description="Ribonuclease R winged-helix" evidence="2">
    <location>
        <begin position="18"/>
        <end position="82"/>
    </location>
</feature>
<organism evidence="3">
    <name type="scientific">Archaeoglobus fulgidus</name>
    <dbReference type="NCBI Taxonomy" id="2234"/>
    <lineage>
        <taxon>Archaea</taxon>
        <taxon>Methanobacteriati</taxon>
        <taxon>Methanobacteriota</taxon>
        <taxon>Archaeoglobi</taxon>
        <taxon>Archaeoglobales</taxon>
        <taxon>Archaeoglobaceae</taxon>
        <taxon>Archaeoglobus</taxon>
    </lineage>
</organism>
<dbReference type="InterPro" id="IPR036984">
    <property type="entry name" value="NrpR_dom_sf"/>
</dbReference>
<dbReference type="InterPro" id="IPR036388">
    <property type="entry name" value="WH-like_DNA-bd_sf"/>
</dbReference>
<dbReference type="InterPro" id="IPR038982">
    <property type="entry name" value="NrpR"/>
</dbReference>
<evidence type="ECO:0000313" key="3">
    <source>
        <dbReference type="EMBL" id="HET20613.1"/>
    </source>
</evidence>
<dbReference type="InterPro" id="IPR002846">
    <property type="entry name" value="NRD"/>
</dbReference>
<dbReference type="Pfam" id="PF01995">
    <property type="entry name" value="NRD1_2"/>
    <property type="match status" value="1"/>
</dbReference>
<dbReference type="PANTHER" id="PTHR41964">
    <property type="entry name" value="GLOBAL NITROGEN REGULATOR NRPR"/>
    <property type="match status" value="1"/>
</dbReference>
<sequence length="334" mass="37586">MMGSFISPFLQNFLMIEEEILDILAEFGYLSSQEIEKELQNRGFNITSRTVRYHLKKLEEKGFVDRANHGKSRITVEGIEYLKGLKVSERLGEFSERIEINVYLSDFDIYRMKGKVPTNLALIRKEEFERCIQILSEIKDFPFIIHDGIVFADEGDELGGREIPAGQFAIATISNTFYDVLLKTAGINAYPEFAALIRVENGIPTRIMELISYAGTTMSPGWLLLRSGLTSVSSVLKNSNGVILSAIRSFSRYAIDIALRTVEIASLKGFRGVIAVLHPSDRRFSLPVGRKARIIVSAGLNHLAPLHETGIDMDIKVNEVFIEFSKFRPISTIK</sequence>
<dbReference type="InterPro" id="IPR011991">
    <property type="entry name" value="ArsR-like_HTH"/>
</dbReference>
<dbReference type="AlphaFoldDB" id="A0A7C2NQI9"/>
<accession>A0A7C2NQI9</accession>
<feature type="domain" description="NrpR regulatory" evidence="1">
    <location>
        <begin position="92"/>
        <end position="328"/>
    </location>
</feature>
<protein>
    <submittedName>
        <fullName evidence="3">DUF128 domain-containing protein</fullName>
    </submittedName>
</protein>
<gene>
    <name evidence="3" type="ORF">ENN70_00545</name>
    <name evidence="5" type="ORF">ENR21_06045</name>
    <name evidence="4" type="ORF">ENW66_08510</name>
</gene>
<evidence type="ECO:0000259" key="1">
    <source>
        <dbReference type="Pfam" id="PF01995"/>
    </source>
</evidence>
<evidence type="ECO:0000313" key="5">
    <source>
        <dbReference type="EMBL" id="HGF87929.1"/>
    </source>
</evidence>
<dbReference type="Gene3D" id="1.10.10.10">
    <property type="entry name" value="Winged helix-like DNA-binding domain superfamily/Winged helix DNA-binding domain"/>
    <property type="match status" value="1"/>
</dbReference>
<name>A0A7C2NQI9_ARCFL</name>
<dbReference type="EMBL" id="DTLB01000049">
    <property type="protein sequence ID" value="HFW32969.1"/>
    <property type="molecule type" value="Genomic_DNA"/>
</dbReference>
<proteinExistence type="predicted"/>
<dbReference type="PANTHER" id="PTHR41964:SF1">
    <property type="entry name" value="GLOBAL NITROGEN REGULATOR NRPR"/>
    <property type="match status" value="1"/>
</dbReference>
<dbReference type="SUPFAM" id="SSF46785">
    <property type="entry name" value="Winged helix' DNA-binding domain"/>
    <property type="match status" value="1"/>
</dbReference>
<evidence type="ECO:0000313" key="4">
    <source>
        <dbReference type="EMBL" id="HFW32969.1"/>
    </source>
</evidence>
<dbReference type="InterPro" id="IPR013668">
    <property type="entry name" value="RNase_R_HTH_12"/>
</dbReference>
<dbReference type="Pfam" id="PF08461">
    <property type="entry name" value="WHD_RNase_R"/>
    <property type="match status" value="1"/>
</dbReference>
<evidence type="ECO:0000259" key="2">
    <source>
        <dbReference type="Pfam" id="PF08461"/>
    </source>
</evidence>
<dbReference type="EMBL" id="DSQD01000188">
    <property type="protein sequence ID" value="HGF87929.1"/>
    <property type="molecule type" value="Genomic_DNA"/>
</dbReference>
<dbReference type="CDD" id="cd00090">
    <property type="entry name" value="HTH_ARSR"/>
    <property type="match status" value="1"/>
</dbReference>